<evidence type="ECO:0000313" key="3">
    <source>
        <dbReference type="Proteomes" id="UP001168167"/>
    </source>
</evidence>
<proteinExistence type="predicted"/>
<feature type="domain" description="Peptidase M15A C-terminal" evidence="1">
    <location>
        <begin position="36"/>
        <end position="124"/>
    </location>
</feature>
<dbReference type="Pfam" id="PF08291">
    <property type="entry name" value="Peptidase_M15_3"/>
    <property type="match status" value="1"/>
</dbReference>
<dbReference type="GO" id="GO:0004180">
    <property type="term" value="F:carboxypeptidase activity"/>
    <property type="evidence" value="ECO:0007669"/>
    <property type="project" value="UniProtKB-KW"/>
</dbReference>
<keyword evidence="2" id="KW-0645">Protease</keyword>
<gene>
    <name evidence="2" type="ORF">NQX30_04790</name>
</gene>
<keyword evidence="3" id="KW-1185">Reference proteome</keyword>
<protein>
    <submittedName>
        <fullName evidence="2">D-Ala-D-Ala carboxypeptidase family metallohydrolase</fullName>
    </submittedName>
</protein>
<evidence type="ECO:0000259" key="1">
    <source>
        <dbReference type="Pfam" id="PF08291"/>
    </source>
</evidence>
<evidence type="ECO:0000313" key="2">
    <source>
        <dbReference type="EMBL" id="MDM5147687.1"/>
    </source>
</evidence>
<dbReference type="Gene3D" id="3.30.1380.10">
    <property type="match status" value="1"/>
</dbReference>
<dbReference type="EMBL" id="JANQAO010000003">
    <property type="protein sequence ID" value="MDM5147687.1"/>
    <property type="molecule type" value="Genomic_DNA"/>
</dbReference>
<reference evidence="2" key="1">
    <citation type="submission" date="2022-08" db="EMBL/GenBank/DDBJ databases">
        <authorList>
            <person name="Dzunkova M."/>
            <person name="La Clair J."/>
            <person name="Tyml T."/>
            <person name="Doud D."/>
            <person name="Schulz F."/>
            <person name="Piquer S."/>
            <person name="Porcel Sanchis D."/>
            <person name="Osborn A."/>
            <person name="Robinson D."/>
            <person name="Louie K.B."/>
            <person name="Bowen B.P."/>
            <person name="Bowers R."/>
            <person name="Lee J."/>
            <person name="Arnau Llombart V."/>
            <person name="Diaz Villanueva W."/>
            <person name="Gosliner T."/>
            <person name="Northen T."/>
            <person name="Cheng J.-F."/>
            <person name="Burkart M.D."/>
            <person name="Woyke T."/>
        </authorList>
    </citation>
    <scope>NUCLEOTIDE SEQUENCE</scope>
    <source>
        <strain evidence="2">Df01</strain>
    </source>
</reference>
<keyword evidence="2" id="KW-0378">Hydrolase</keyword>
<accession>A0ABT7QLT1</accession>
<dbReference type="InterPro" id="IPR013230">
    <property type="entry name" value="Peptidase_M15A_C"/>
</dbReference>
<dbReference type="Proteomes" id="UP001168167">
    <property type="component" value="Unassembled WGS sequence"/>
</dbReference>
<organism evidence="2 3">
    <name type="scientific">Candidatus Doriopsillibacter californiensis</name>
    <dbReference type="NCBI Taxonomy" id="2970740"/>
    <lineage>
        <taxon>Bacteria</taxon>
        <taxon>Pseudomonadati</taxon>
        <taxon>Pseudomonadota</taxon>
        <taxon>Gammaproteobacteria</taxon>
        <taxon>Candidatus Tethybacterales</taxon>
        <taxon>Candidatus Persebacteraceae</taxon>
        <taxon>Candidatus Doriopsillibacter</taxon>
    </lineage>
</organism>
<reference evidence="2" key="2">
    <citation type="journal article" date="2023" name="Microbiome">
        <title>Synthase-selected sorting approach identifies a beta-lactone synthase in a nudibranch symbiotic bacterium.</title>
        <authorList>
            <person name="Dzunkova M."/>
            <person name="La Clair J.J."/>
            <person name="Tyml T."/>
            <person name="Doud D."/>
            <person name="Schulz F."/>
            <person name="Piquer-Esteban S."/>
            <person name="Porcel Sanchis D."/>
            <person name="Osborn A."/>
            <person name="Robinson D."/>
            <person name="Louie K.B."/>
            <person name="Bowen B.P."/>
            <person name="Bowers R.M."/>
            <person name="Lee J."/>
            <person name="Arnau V."/>
            <person name="Diaz-Villanueva W."/>
            <person name="Stepanauskas R."/>
            <person name="Gosliner T."/>
            <person name="Date S.V."/>
            <person name="Northen T.R."/>
            <person name="Cheng J.F."/>
            <person name="Burkart M.D."/>
            <person name="Woyke T."/>
        </authorList>
    </citation>
    <scope>NUCLEOTIDE SEQUENCE</scope>
    <source>
        <strain evidence="2">Df01</strain>
    </source>
</reference>
<comment type="caution">
    <text evidence="2">The sequence shown here is derived from an EMBL/GenBank/DDBJ whole genome shotgun (WGS) entry which is preliminary data.</text>
</comment>
<keyword evidence="2" id="KW-0121">Carboxypeptidase</keyword>
<dbReference type="SUPFAM" id="SSF55166">
    <property type="entry name" value="Hedgehog/DD-peptidase"/>
    <property type="match status" value="1"/>
</dbReference>
<dbReference type="InterPro" id="IPR009045">
    <property type="entry name" value="Zn_M74/Hedgehog-like"/>
</dbReference>
<sequence>MLVNIVEASHRWEKSRWPNFSVGEMSCPCCGEVWWAPSEFDRIQLLRTNLQRPVALNSTHRCRRHNALVGGAPLSEHKKIAFDFSLSRGRNIRKDMEALSVLQSHMLRVGFGSFGLYGTFIHCDSRVGRFWVTPAGKNWSQYFRRVSSLSIGERPSEAASKQETKK</sequence>
<name>A0ABT7QLT1_9GAMM</name>